<evidence type="ECO:0000256" key="2">
    <source>
        <dbReference type="ARBA" id="ARBA00022679"/>
    </source>
</evidence>
<dbReference type="InterPro" id="IPR050517">
    <property type="entry name" value="DDR_Repair_Kinase"/>
</dbReference>
<dbReference type="InterPro" id="IPR036940">
    <property type="entry name" value="PI3/4_kinase_cat_sf"/>
</dbReference>
<feature type="domain" description="PI3K/PI4K catalytic" evidence="6">
    <location>
        <begin position="1909"/>
        <end position="2222"/>
    </location>
</feature>
<dbReference type="GO" id="GO:0031932">
    <property type="term" value="C:TORC2 complex"/>
    <property type="evidence" value="ECO:0007669"/>
    <property type="project" value="TreeGrafter"/>
</dbReference>
<dbReference type="InterPro" id="IPR016024">
    <property type="entry name" value="ARM-type_fold"/>
</dbReference>
<dbReference type="InterPro" id="IPR003152">
    <property type="entry name" value="FATC_dom"/>
</dbReference>
<dbReference type="Gene3D" id="3.30.1010.10">
    <property type="entry name" value="Phosphatidylinositol 3-kinase Catalytic Subunit, Chain A, domain 4"/>
    <property type="match status" value="1"/>
</dbReference>
<dbReference type="PROSITE" id="PS50290">
    <property type="entry name" value="PI3_4_KINASE_3"/>
    <property type="match status" value="1"/>
</dbReference>
<dbReference type="InterPro" id="IPR011009">
    <property type="entry name" value="Kinase-like_dom_sf"/>
</dbReference>
<dbReference type="EMBL" id="MLAK01000020">
    <property type="protein sequence ID" value="OHT17271.1"/>
    <property type="molecule type" value="Genomic_DNA"/>
</dbReference>
<dbReference type="PROSITE" id="PS00916">
    <property type="entry name" value="PI3_4_KINASE_2"/>
    <property type="match status" value="1"/>
</dbReference>
<sequence length="2268" mass="262538">MMNLEKPLPYSPLSDSVSEFHRWKQARKKYITMLGPQFLSLSDEKLNAVFKKWEFFARNDLKNKKNSTIMIGLFHLSMLFYFHRTLAAIDDLVPKISNFIVHKSRCICKTSARVLLYLSQNSKDNVTSHENLNNSNYLNQNNNNINFFHDFFNKSWMSFEQKSPYLFSTLIILDEANTLVPSTVRSIVTPNFDSILTLAFSDDLEIQDAVFPVISHHLTVSCDQFSKFALFSICMPNITTKQSVANMYLNKSDKANRGSLYLIKLLIRLGLSNDQLSLILTNFVKSFLNSQDENIILICFEILILLFERKEILYNLDNSLMQSLTQSIIKSIKKFLGSKEIMSKFIRLLHIMPYEIYPTNDILEFACNIFGGHVKIQQKFAYFLIYLIFGRFPNFQLNFKIPFDSTFSKYFRKLLKLKPSLVIENQKKLNQFFENGISPNLSKQQIIDKLKVARACGVLLWGSTQNLLDNVKNLHLSESEDIRKEVIKIIGQFDDQVQLVIHHALFDDSAKVRFVSLTFLKDTKKINILLENSLISKLLADQSPEVLHKVLEIVSTLVTNNPMLYITSLFYFHKRLQQSYLRCESLYEASSISTIFPELAHIFVQTDPELSKSLAGFCVYVLMRGKDESSVISDTFINKELLNPFTSSNQSLRNSIFRLVHLPLLDQCDINFLKTIEILNDYVNTKHLKEIFTSFLEEKRSKIVILSSLRTLTSFVPYLKFDMEFNKPFFKVLNETSSKKVARAIYEFFGTAGVSEPPPIDESSSKYQRNSIVDYSTTMVKIWIFESLVSLVPNQLQSFFEASTNAIILYPNFAPKYLGKLIPEFVQSLSVRQNDTIVNQLISITKEMKNFMTPFLDILQPILIERLDNEHCVRLCRVLSCVLLNNFIPYCSKLFHKAASISQMDIEKDLLKQLLKFLSFSVIFQNQPINILLQVYESVCEKVPEIVIFELVRILQNSLSISHVPWITRIFIKIRNHPSAMQLMYSIAIFGNISFSLLNSILKKYSINDKNFLELEKKSFTNQNLPFFVATIHAKLKDEPISRQDFDVFDIFSTITPPVNNNIDQWVQDFVQVVVGNSPNRGIRFCSDLANQSSQFRDEIIAPAFLTCWVVTPSYQQEEFLGIFRYIVENFQPLPSTLFNLIDLMDSCRMSLPISFRDLALTSQYPAQSLHYWKNFYRQNPTDIDLYLEQCMKMGLLDTARGVLNSTIKTLGSLNVSEGIVQNSEKWSEKLGDWSAALRKHKLKNNIPGIIRCYGHLQNWPKILQFESQFTTMKETEKAETSIWFGWTFYFQGEYSKAQSFIKYFPGNESQSHFYLKVFILIKNKEFDKALQLINKMKESMSIDHSIFDGTNPKLAEEKLNFAQHLIELKEVINYFMNNENETPIMWNIRNPLENRVNDCTELTNIRSLLLSDEMKLKIALKMSASLRKVRQSEIFKGTYFRLLRIKRTPDVMVEGIKMLWSKGIKSSAITFFDILIGIYSNRTQDWLLKKYKTIKKSSLKYLGYFKDDFINNTSEYKKHNPVSMTDLWKYKRILINWKLQEKTANSKRLTKYNEILKGCVQARPKDIKTLLDYSLLNMRMLDNIETGINEIAAEAISNFLKIIELSSNDNLSVLLLLLNILSRCANDFTMNTNVVEKLKNLPSSLVSKSLPQLINLLAHNCYRLQETVRYILLNFGNKRFQKLFFSLHIGLLSNNKERSKHAEEIFNILKKTHAKLADDLILFVNGMDRSAVSLLEEWKYGIEDARRLFEHQEVDKSIEILRNLLIRLKNPRCELDRSFGRLIYQHIGNGYLDAFNKLDFLLNESKKNTNKLENNILNEESNNIDNENNSNDKCENGVKNLDIDANNKITDCLNVLWGKLYHVFDQICRKVNQLAMISLQTVSEELVSRRDLLVVVPGTHDTAKIQSIDTTLTIFATAFHPRFVKIIDENGKRHNFLLKGNCDVRIDYRIMQFFLLINSLLSSNRSTSSLSITQYSIVPITKNSGLISWVENSDSLHQIINHFPTNRAKENDIIKTNYQLAMSTMSSMQLCEMFWEIADKTEADELDMFLWLKAPSSSIWMSNSMIFVSSVALMSIAGYIIGLGDRHPNNILLQKHNGKIAHIDFGDVFEITMNRDCYPEKVPFRLTRMIENALDGGNANGLFKKTCENVLSLIRDSKQTILSQFDLFTMDSTIMSNPKFDGARIMERVKEKLSGFDSRLKEDFVGSDKYFDMYEDSSTENFAEESKEDGIEEHSAMSVEEQVKKLIYISSDPNRYATHYVGWCSYW</sequence>
<protein>
    <recommendedName>
        <fullName evidence="1">non-specific serine/threonine protein kinase</fullName>
        <ecNumber evidence="1">2.7.11.1</ecNumber>
    </recommendedName>
</protein>
<dbReference type="SUPFAM" id="SSF48371">
    <property type="entry name" value="ARM repeat"/>
    <property type="match status" value="1"/>
</dbReference>
<dbReference type="Pfam" id="PF00454">
    <property type="entry name" value="PI3_PI4_kinase"/>
    <property type="match status" value="1"/>
</dbReference>
<dbReference type="GeneID" id="94848315"/>
<dbReference type="InterPro" id="IPR003151">
    <property type="entry name" value="PIK-rel_kinase_FAT"/>
</dbReference>
<dbReference type="Gene3D" id="1.10.1070.11">
    <property type="entry name" value="Phosphatidylinositol 3-/4-kinase, catalytic domain"/>
    <property type="match status" value="1"/>
</dbReference>
<dbReference type="GO" id="GO:0004674">
    <property type="term" value="F:protein serine/threonine kinase activity"/>
    <property type="evidence" value="ECO:0007669"/>
    <property type="project" value="UniProtKB-EC"/>
</dbReference>
<dbReference type="RefSeq" id="XP_068370407.1">
    <property type="nucleotide sequence ID" value="XM_068513611.1"/>
</dbReference>
<reference evidence="8" key="1">
    <citation type="submission" date="2016-10" db="EMBL/GenBank/DDBJ databases">
        <authorList>
            <person name="Benchimol M."/>
            <person name="Almeida L.G."/>
            <person name="Vasconcelos A.T."/>
            <person name="Perreira-Neves A."/>
            <person name="Rosa I.A."/>
            <person name="Tasca T."/>
            <person name="Bogo M.R."/>
            <person name="de Souza W."/>
        </authorList>
    </citation>
    <scope>NUCLEOTIDE SEQUENCE [LARGE SCALE GENOMIC DNA]</scope>
    <source>
        <strain evidence="8">K</strain>
    </source>
</reference>
<gene>
    <name evidence="8" type="ORF">TRFO_41155</name>
</gene>
<dbReference type="SMART" id="SM01343">
    <property type="entry name" value="FATC"/>
    <property type="match status" value="1"/>
</dbReference>
<accession>A0A1J4L176</accession>
<keyword evidence="5" id="KW-0067">ATP-binding</keyword>
<evidence type="ECO:0000259" key="6">
    <source>
        <dbReference type="PROSITE" id="PS50290"/>
    </source>
</evidence>
<dbReference type="GO" id="GO:0016242">
    <property type="term" value="P:negative regulation of macroautophagy"/>
    <property type="evidence" value="ECO:0007669"/>
    <property type="project" value="TreeGrafter"/>
</dbReference>
<evidence type="ECO:0000256" key="1">
    <source>
        <dbReference type="ARBA" id="ARBA00012513"/>
    </source>
</evidence>
<dbReference type="SUPFAM" id="SSF56112">
    <property type="entry name" value="Protein kinase-like (PK-like)"/>
    <property type="match status" value="1"/>
</dbReference>
<evidence type="ECO:0000256" key="4">
    <source>
        <dbReference type="ARBA" id="ARBA00022777"/>
    </source>
</evidence>
<dbReference type="GO" id="GO:0031929">
    <property type="term" value="P:TOR signaling"/>
    <property type="evidence" value="ECO:0007669"/>
    <property type="project" value="TreeGrafter"/>
</dbReference>
<dbReference type="Pfam" id="PF02260">
    <property type="entry name" value="FATC"/>
    <property type="match status" value="1"/>
</dbReference>
<evidence type="ECO:0000313" key="9">
    <source>
        <dbReference type="Proteomes" id="UP000179807"/>
    </source>
</evidence>
<dbReference type="PANTHER" id="PTHR11139:SF9">
    <property type="entry name" value="SERINE_THREONINE-PROTEIN KINASE MTOR"/>
    <property type="match status" value="1"/>
</dbReference>
<evidence type="ECO:0000256" key="3">
    <source>
        <dbReference type="ARBA" id="ARBA00022741"/>
    </source>
</evidence>
<dbReference type="SMART" id="SM00146">
    <property type="entry name" value="PI3Kc"/>
    <property type="match status" value="1"/>
</dbReference>
<dbReference type="EC" id="2.7.11.1" evidence="1"/>
<dbReference type="GO" id="GO:0031931">
    <property type="term" value="C:TORC1 complex"/>
    <property type="evidence" value="ECO:0007669"/>
    <property type="project" value="TreeGrafter"/>
</dbReference>
<evidence type="ECO:0000259" key="7">
    <source>
        <dbReference type="PROSITE" id="PS51190"/>
    </source>
</evidence>
<comment type="caution">
    <text evidence="8">The sequence shown here is derived from an EMBL/GenBank/DDBJ whole genome shotgun (WGS) entry which is preliminary data.</text>
</comment>
<organism evidence="8 9">
    <name type="scientific">Tritrichomonas foetus</name>
    <dbReference type="NCBI Taxonomy" id="1144522"/>
    <lineage>
        <taxon>Eukaryota</taxon>
        <taxon>Metamonada</taxon>
        <taxon>Parabasalia</taxon>
        <taxon>Tritrichomonadida</taxon>
        <taxon>Tritrichomonadidae</taxon>
        <taxon>Tritrichomonas</taxon>
    </lineage>
</organism>
<evidence type="ECO:0000256" key="5">
    <source>
        <dbReference type="ARBA" id="ARBA00022840"/>
    </source>
</evidence>
<dbReference type="InterPro" id="IPR000403">
    <property type="entry name" value="PI3/4_kinase_cat_dom"/>
</dbReference>
<dbReference type="PANTHER" id="PTHR11139">
    <property type="entry name" value="ATAXIA TELANGIECTASIA MUTATED ATM -RELATED"/>
    <property type="match status" value="1"/>
</dbReference>
<dbReference type="VEuPathDB" id="TrichDB:TRFO_41155"/>
<evidence type="ECO:0000313" key="8">
    <source>
        <dbReference type="EMBL" id="OHT17271.1"/>
    </source>
</evidence>
<dbReference type="PROSITE" id="PS51190">
    <property type="entry name" value="FATC"/>
    <property type="match status" value="1"/>
</dbReference>
<name>A0A1J4L176_9EUKA</name>
<dbReference type="InterPro" id="IPR018936">
    <property type="entry name" value="PI3/4_kinase_CS"/>
</dbReference>
<dbReference type="GO" id="GO:0005737">
    <property type="term" value="C:cytoplasm"/>
    <property type="evidence" value="ECO:0007669"/>
    <property type="project" value="TreeGrafter"/>
</dbReference>
<proteinExistence type="predicted"/>
<dbReference type="OrthoDB" id="381190at2759"/>
<dbReference type="Pfam" id="PF02259">
    <property type="entry name" value="FAT"/>
    <property type="match status" value="1"/>
</dbReference>
<dbReference type="SMART" id="SM01345">
    <property type="entry name" value="Rapamycin_bind"/>
    <property type="match status" value="1"/>
</dbReference>
<dbReference type="Proteomes" id="UP000179807">
    <property type="component" value="Unassembled WGS sequence"/>
</dbReference>
<keyword evidence="2" id="KW-0808">Transferase</keyword>
<dbReference type="GO" id="GO:0005524">
    <property type="term" value="F:ATP binding"/>
    <property type="evidence" value="ECO:0007669"/>
    <property type="project" value="UniProtKB-KW"/>
</dbReference>
<keyword evidence="3" id="KW-0547">Nucleotide-binding</keyword>
<keyword evidence="9" id="KW-1185">Reference proteome</keyword>
<dbReference type="GO" id="GO:0005634">
    <property type="term" value="C:nucleus"/>
    <property type="evidence" value="ECO:0007669"/>
    <property type="project" value="TreeGrafter"/>
</dbReference>
<keyword evidence="4" id="KW-0418">Kinase</keyword>
<feature type="domain" description="FATC" evidence="7">
    <location>
        <begin position="2236"/>
        <end position="2268"/>
    </location>
</feature>